<evidence type="ECO:0000259" key="8">
    <source>
        <dbReference type="Pfam" id="PF00501"/>
    </source>
</evidence>
<dbReference type="AlphaFoldDB" id="A0A0D9QFR4"/>
<dbReference type="InterPro" id="IPR000873">
    <property type="entry name" value="AMP-dep_synth/lig_dom"/>
</dbReference>
<reference evidence="9 10" key="1">
    <citation type="submission" date="2014-03" db="EMBL/GenBank/DDBJ databases">
        <title>The Genome Sequence of Plasmodium fragile nilgiri.</title>
        <authorList>
            <consortium name="The Broad Institute Genomics Platform"/>
            <consortium name="The Broad Institute Genome Sequencing Center for Infectious Disease"/>
            <person name="Neafsey D."/>
            <person name="Duraisingh M."/>
            <person name="Young S.K."/>
            <person name="Zeng Q."/>
            <person name="Gargeya S."/>
            <person name="Abouelleil A."/>
            <person name="Alvarado L."/>
            <person name="Chapman S.B."/>
            <person name="Gainer-Dewar J."/>
            <person name="Goldberg J."/>
            <person name="Griggs A."/>
            <person name="Gujja S."/>
            <person name="Hansen M."/>
            <person name="Howarth C."/>
            <person name="Imamovic A."/>
            <person name="Larimer J."/>
            <person name="Pearson M."/>
            <person name="Poon T.W."/>
            <person name="Priest M."/>
            <person name="Roberts A."/>
            <person name="Saif S."/>
            <person name="Shea T."/>
            <person name="Sykes S."/>
            <person name="Wortman J."/>
            <person name="Nusbaum C."/>
            <person name="Birren B."/>
        </authorList>
    </citation>
    <scope>NUCLEOTIDE SEQUENCE [LARGE SCALE GENOMIC DNA]</scope>
    <source>
        <strain evidence="10">nilgiri</strain>
    </source>
</reference>
<protein>
    <recommendedName>
        <fullName evidence="6 7">Long-chain-fatty-acid--CoA ligase</fullName>
        <ecNumber evidence="6 7">6.2.1.3</ecNumber>
    </recommendedName>
</protein>
<organism evidence="9 10">
    <name type="scientific">Plasmodium fragile</name>
    <dbReference type="NCBI Taxonomy" id="5857"/>
    <lineage>
        <taxon>Eukaryota</taxon>
        <taxon>Sar</taxon>
        <taxon>Alveolata</taxon>
        <taxon>Apicomplexa</taxon>
        <taxon>Aconoidasida</taxon>
        <taxon>Haemosporida</taxon>
        <taxon>Plasmodiidae</taxon>
        <taxon>Plasmodium</taxon>
        <taxon>Plasmodium (Plasmodium)</taxon>
    </lineage>
</organism>
<dbReference type="PANTHER" id="PTHR43272:SF33">
    <property type="entry name" value="AMP-BINDING DOMAIN-CONTAINING PROTEIN-RELATED"/>
    <property type="match status" value="1"/>
</dbReference>
<dbReference type="PANTHER" id="PTHR43272">
    <property type="entry name" value="LONG-CHAIN-FATTY-ACID--COA LIGASE"/>
    <property type="match status" value="1"/>
</dbReference>
<keyword evidence="4 7" id="KW-0276">Fatty acid metabolism</keyword>
<keyword evidence="2 7" id="KW-0436">Ligase</keyword>
<keyword evidence="3 7" id="KW-0547">Nucleotide-binding</keyword>
<evidence type="ECO:0000313" key="10">
    <source>
        <dbReference type="Proteomes" id="UP000054561"/>
    </source>
</evidence>
<dbReference type="GO" id="GO:0005524">
    <property type="term" value="F:ATP binding"/>
    <property type="evidence" value="ECO:0007669"/>
    <property type="project" value="UniProtKB-KW"/>
</dbReference>
<dbReference type="GO" id="GO:0004467">
    <property type="term" value="F:long-chain fatty acid-CoA ligase activity"/>
    <property type="evidence" value="ECO:0007669"/>
    <property type="project" value="UniProtKB-EC"/>
</dbReference>
<dbReference type="EC" id="6.2.1.3" evidence="6 7"/>
<comment type="function">
    <text evidence="7">Catalyzes the conversion of long-chain fatty acids to their active form acyl-CoAs for both synthesis of cellular lipids, and degradation via beta-oxidation.</text>
</comment>
<keyword evidence="7" id="KW-0443">Lipid metabolism</keyword>
<dbReference type="SUPFAM" id="SSF56801">
    <property type="entry name" value="Acetyl-CoA synthetase-like"/>
    <property type="match status" value="1"/>
</dbReference>
<evidence type="ECO:0000256" key="6">
    <source>
        <dbReference type="ARBA" id="ARBA00026121"/>
    </source>
</evidence>
<dbReference type="InterPro" id="IPR042099">
    <property type="entry name" value="ANL_N_sf"/>
</dbReference>
<keyword evidence="10" id="KW-1185">Reference proteome</keyword>
<dbReference type="PROSITE" id="PS00455">
    <property type="entry name" value="AMP_BINDING"/>
    <property type="match status" value="1"/>
</dbReference>
<sequence length="675" mass="76640">MFTTTGKLVYSVKVSEAKNKDDTGTYRNPQYKDKLVANFQDKPLNNVWELFDGLVTKYKDRDCFGTRVKMDNKFGPYKWKSFSEVKELVLAVGSGLVNTNACPMIRCDDTKVTRARFLGFYMPNCEEWNICDLSCSAFNIVTVPLYDSLGIESSKFILEQTLMQTIICNKTCAMNLFKSLDTCERIYLRKLILVENEADADVKEACEEYELEIILWKDLIAAGKKKLQQPRPGNLKDVACICYTSGTTGYPKGVIMTNGNFIAQLASSITGPSRLPLLDINENDTHISYLPLAHIYERIMMLVFCAQGVRTGYYAGNVQTLVEDIQELKPTLFISVPRLYNRIHERIFNSLKKKSSVVQSVFNKGLEHKIKKLNNNGIPYHFFWDKLVFNKAKKILGGNVRAMLNGSAPISPDVVKKLKSVFCAPIFEGYGMTETLGPAFISHSTDVNIGHIGGPVPCVEFRVVSVPEMNYLVTDNPPRGELHLRGPAITNLGYFKLEQETNDFIDEDGWIRTGDIVSFSENASITIIDRKKNIFKLSQGEYIAVEKIESVYKQSLYISQIFVFGYSYESVLVCVVCPSLDTIEIWKSKKKITKTHEEVMQMPEYKKDVIDDLIKMGKKDGLKGYEQIKDVYFATEPFTIENDLLTPTGKIKRHAVQKKYKEQIDKMYMQLKAAA</sequence>
<name>A0A0D9QFR4_PLAFR</name>
<dbReference type="GO" id="GO:0016020">
    <property type="term" value="C:membrane"/>
    <property type="evidence" value="ECO:0007669"/>
    <property type="project" value="TreeGrafter"/>
</dbReference>
<feature type="domain" description="AMP-dependent synthetase/ligase" evidence="8">
    <location>
        <begin position="71"/>
        <end position="490"/>
    </location>
</feature>
<proteinExistence type="inferred from homology"/>
<evidence type="ECO:0000256" key="2">
    <source>
        <dbReference type="ARBA" id="ARBA00022598"/>
    </source>
</evidence>
<dbReference type="CDD" id="cd05927">
    <property type="entry name" value="LC-FACS_euk"/>
    <property type="match status" value="1"/>
</dbReference>
<dbReference type="Pfam" id="PF00501">
    <property type="entry name" value="AMP-binding"/>
    <property type="match status" value="1"/>
</dbReference>
<evidence type="ECO:0000256" key="5">
    <source>
        <dbReference type="ARBA" id="ARBA00022840"/>
    </source>
</evidence>
<comment type="catalytic activity">
    <reaction evidence="7">
        <text>a long-chain fatty acid + ATP + CoA = a long-chain fatty acyl-CoA + AMP + diphosphate</text>
        <dbReference type="Rhea" id="RHEA:15421"/>
        <dbReference type="ChEBI" id="CHEBI:30616"/>
        <dbReference type="ChEBI" id="CHEBI:33019"/>
        <dbReference type="ChEBI" id="CHEBI:57287"/>
        <dbReference type="ChEBI" id="CHEBI:57560"/>
        <dbReference type="ChEBI" id="CHEBI:83139"/>
        <dbReference type="ChEBI" id="CHEBI:456215"/>
        <dbReference type="EC" id="6.2.1.3"/>
    </reaction>
</comment>
<dbReference type="RefSeq" id="XP_012337781.1">
    <property type="nucleotide sequence ID" value="XM_012482358.1"/>
</dbReference>
<dbReference type="InterPro" id="IPR045311">
    <property type="entry name" value="LC-FACS_euk"/>
</dbReference>
<dbReference type="GeneID" id="24270064"/>
<dbReference type="VEuPathDB" id="PlasmoDB:AK88_04750"/>
<keyword evidence="5 7" id="KW-0067">ATP-binding</keyword>
<accession>A0A0D9QFR4</accession>
<dbReference type="OMA" id="KCPIVEH"/>
<dbReference type="Proteomes" id="UP000054561">
    <property type="component" value="Unassembled WGS sequence"/>
</dbReference>
<evidence type="ECO:0000256" key="1">
    <source>
        <dbReference type="ARBA" id="ARBA00006432"/>
    </source>
</evidence>
<evidence type="ECO:0000256" key="4">
    <source>
        <dbReference type="ARBA" id="ARBA00022832"/>
    </source>
</evidence>
<evidence type="ECO:0000256" key="7">
    <source>
        <dbReference type="RuleBase" id="RU369030"/>
    </source>
</evidence>
<comment type="similarity">
    <text evidence="1 7">Belongs to the ATP-dependent AMP-binding enzyme family.</text>
</comment>
<evidence type="ECO:0000256" key="3">
    <source>
        <dbReference type="ARBA" id="ARBA00022741"/>
    </source>
</evidence>
<dbReference type="InterPro" id="IPR020845">
    <property type="entry name" value="AMP-binding_CS"/>
</dbReference>
<gene>
    <name evidence="9" type="ORF">AK88_04750</name>
</gene>
<dbReference type="EMBL" id="KQ030392">
    <property type="protein sequence ID" value="KJP85637.1"/>
    <property type="molecule type" value="Genomic_DNA"/>
</dbReference>
<dbReference type="Gene3D" id="3.40.50.12780">
    <property type="entry name" value="N-terminal domain of ligase-like"/>
    <property type="match status" value="1"/>
</dbReference>
<dbReference type="GO" id="GO:0005783">
    <property type="term" value="C:endoplasmic reticulum"/>
    <property type="evidence" value="ECO:0007669"/>
    <property type="project" value="TreeGrafter"/>
</dbReference>
<evidence type="ECO:0000313" key="9">
    <source>
        <dbReference type="EMBL" id="KJP85637.1"/>
    </source>
</evidence>
<dbReference type="OrthoDB" id="1700726at2759"/>